<keyword evidence="3" id="KW-0231">Viral genome packaging</keyword>
<dbReference type="KEGG" id="spap:H3Z74_21710"/>
<evidence type="ECO:0000256" key="3">
    <source>
        <dbReference type="ARBA" id="ARBA00023219"/>
    </source>
</evidence>
<dbReference type="Proteomes" id="UP000516148">
    <property type="component" value="Chromosome"/>
</dbReference>
<keyword evidence="2" id="KW-1188">Viral release from host cell</keyword>
<name>A0A7H0LHV1_9SPHN</name>
<keyword evidence="5" id="KW-1185">Reference proteome</keyword>
<evidence type="ECO:0000256" key="2">
    <source>
        <dbReference type="ARBA" id="ARBA00022612"/>
    </source>
</evidence>
<dbReference type="EMBL" id="CP061038">
    <property type="protein sequence ID" value="QNQ09254.1"/>
    <property type="molecule type" value="Genomic_DNA"/>
</dbReference>
<proteinExistence type="predicted"/>
<dbReference type="InterPro" id="IPR020991">
    <property type="entry name" value="Connector_podovirus"/>
</dbReference>
<comment type="subcellular location">
    <subcellularLocation>
        <location evidence="1">Virion</location>
    </subcellularLocation>
</comment>
<accession>A0A7H0LHV1</accession>
<protein>
    <recommendedName>
        <fullName evidence="6">Phage head-tail adapter protein</fullName>
    </recommendedName>
</protein>
<sequence>MFDDKQIEASQARMESARYGFDSVRGEIASLVLPQQQGFNRKFGSQGQLHTNHQYDEYAALALEDGVSAFEGFVIPRGQKWQKIILGNERLMESVVVQQWLETIETRLFALRNDPKSGFTNAVHTSAQSLFAFGEQSMWVDKRFDPSGRFAGLSYQSEHLDGIFVENDAEGSPMRVHRKFTLTAEQLTMKFREGAPPKAKEAMAAQPAPRSNESFEIVHVIERNDRMMPGRIDPSGMPWRACYYSMTDRKTFKSGGYRTMRRIVSRFDRAPGEDYGRGPAMRVLPAIRASQIMMQDRVLATEMAVKRPMLAPSDDLDSSVIDVGPFGITYGGIDDRGNKLLVPLDIAADLSGASELHGEIRATIDKAFYRDLLQINRELKTHITAARTMEEIGEKGILLAPLARQEQEWFAPMMDVELDLMWEEGLLDDMPAEVIEYFQADGGVHARYDNNLSRMQEAGAAAGYLRTAEQIGLIAQFDPSVVGQFTREYPLSKVVPGLASVNGIPARWRATDEEKEAVDEAEQQKVMLDQLLQAAPALGGAAKNIAEAEAIGGG</sequence>
<dbReference type="RefSeq" id="WP_187761571.1">
    <property type="nucleotide sequence ID" value="NZ_CP061038.1"/>
</dbReference>
<dbReference type="Pfam" id="PF12236">
    <property type="entry name" value="Head-tail_con"/>
    <property type="match status" value="1"/>
</dbReference>
<evidence type="ECO:0000313" key="4">
    <source>
        <dbReference type="EMBL" id="QNQ09254.1"/>
    </source>
</evidence>
<reference evidence="4 5" key="1">
    <citation type="submission" date="2020-09" db="EMBL/GenBank/DDBJ databases">
        <title>Sphingomonas sp., a new species isolated from pork steak.</title>
        <authorList>
            <person name="Heidler von Heilborn D."/>
        </authorList>
    </citation>
    <scope>NUCLEOTIDE SEQUENCE [LARGE SCALE GENOMIC DNA]</scope>
    <source>
        <strain evidence="5">S8-3T</strain>
    </source>
</reference>
<gene>
    <name evidence="4" type="ORF">H3Z74_21710</name>
</gene>
<dbReference type="AlphaFoldDB" id="A0A7H0LHV1"/>
<evidence type="ECO:0000313" key="5">
    <source>
        <dbReference type="Proteomes" id="UP000516148"/>
    </source>
</evidence>
<organism evidence="4 5">
    <name type="scientific">Sphingomonas alpina</name>
    <dbReference type="NCBI Taxonomy" id="653931"/>
    <lineage>
        <taxon>Bacteria</taxon>
        <taxon>Pseudomonadati</taxon>
        <taxon>Pseudomonadota</taxon>
        <taxon>Alphaproteobacteria</taxon>
        <taxon>Sphingomonadales</taxon>
        <taxon>Sphingomonadaceae</taxon>
        <taxon>Sphingomonas</taxon>
    </lineage>
</organism>
<evidence type="ECO:0000256" key="1">
    <source>
        <dbReference type="ARBA" id="ARBA00004328"/>
    </source>
</evidence>
<evidence type="ECO:0008006" key="6">
    <source>
        <dbReference type="Google" id="ProtNLM"/>
    </source>
</evidence>